<name>A0ABQ4DLR5_9CELL</name>
<reference evidence="1 2" key="1">
    <citation type="submission" date="2021-01" db="EMBL/GenBank/DDBJ databases">
        <title>Whole genome shotgun sequence of Cellulomonas phragmiteti NBRC 110785.</title>
        <authorList>
            <person name="Komaki H."/>
            <person name="Tamura T."/>
        </authorList>
    </citation>
    <scope>NUCLEOTIDE SEQUENCE [LARGE SCALE GENOMIC DNA]</scope>
    <source>
        <strain evidence="1 2">NBRC 110785</strain>
    </source>
</reference>
<organism evidence="1 2">
    <name type="scientific">Cellulomonas phragmiteti</name>
    <dbReference type="NCBI Taxonomy" id="478780"/>
    <lineage>
        <taxon>Bacteria</taxon>
        <taxon>Bacillati</taxon>
        <taxon>Actinomycetota</taxon>
        <taxon>Actinomycetes</taxon>
        <taxon>Micrococcales</taxon>
        <taxon>Cellulomonadaceae</taxon>
        <taxon>Cellulomonas</taxon>
    </lineage>
</organism>
<dbReference type="Proteomes" id="UP000614741">
    <property type="component" value="Unassembled WGS sequence"/>
</dbReference>
<sequence length="201" mass="21810">MLSGDAYDLEPDADLDGLAFRGLDLTQRDASRARFLDCTLDDCDLEGVVLDGARVLDTSWTGVRAGALRAPSSTWRDATMTDLRIGAFTAFASTWTRVTVTGGKIDYLDLRESTVEELRLENVTLGDLDLSHARVQRLVVVDCDVRRLDTTAARLADCDLRGARLRVLEGVGGLGGAKVTRDQLLDLAPLLAHHVGLVVDD</sequence>
<comment type="caution">
    <text evidence="1">The sequence shown here is derived from an EMBL/GenBank/DDBJ whole genome shotgun (WGS) entry which is preliminary data.</text>
</comment>
<proteinExistence type="predicted"/>
<protein>
    <recommendedName>
        <fullName evidence="3">Pentapeptide repeat-containing protein</fullName>
    </recommendedName>
</protein>
<dbReference type="Gene3D" id="2.160.20.80">
    <property type="entry name" value="E3 ubiquitin-protein ligase SopA"/>
    <property type="match status" value="1"/>
</dbReference>
<gene>
    <name evidence="1" type="ORF">Cph01nite_20470</name>
</gene>
<evidence type="ECO:0000313" key="2">
    <source>
        <dbReference type="Proteomes" id="UP000614741"/>
    </source>
</evidence>
<accession>A0ABQ4DLR5</accession>
<keyword evidence="2" id="KW-1185">Reference proteome</keyword>
<dbReference type="InterPro" id="IPR001646">
    <property type="entry name" value="5peptide_repeat"/>
</dbReference>
<evidence type="ECO:0000313" key="1">
    <source>
        <dbReference type="EMBL" id="GIG40285.1"/>
    </source>
</evidence>
<dbReference type="RefSeq" id="WP_203673863.1">
    <property type="nucleotide sequence ID" value="NZ_BONP01000010.1"/>
</dbReference>
<dbReference type="Pfam" id="PF00805">
    <property type="entry name" value="Pentapeptide"/>
    <property type="match status" value="1"/>
</dbReference>
<dbReference type="EMBL" id="BONP01000010">
    <property type="protein sequence ID" value="GIG40285.1"/>
    <property type="molecule type" value="Genomic_DNA"/>
</dbReference>
<dbReference type="SUPFAM" id="SSF141571">
    <property type="entry name" value="Pentapeptide repeat-like"/>
    <property type="match status" value="1"/>
</dbReference>
<evidence type="ECO:0008006" key="3">
    <source>
        <dbReference type="Google" id="ProtNLM"/>
    </source>
</evidence>